<protein>
    <submittedName>
        <fullName evidence="1">Uncharacterized protein</fullName>
    </submittedName>
</protein>
<dbReference type="OrthoDB" id="6454858at2759"/>
<evidence type="ECO:0000313" key="2">
    <source>
        <dbReference type="Proteomes" id="UP000499080"/>
    </source>
</evidence>
<gene>
    <name evidence="1" type="ORF">AVEN_167040_1</name>
</gene>
<proteinExistence type="predicted"/>
<evidence type="ECO:0000313" key="1">
    <source>
        <dbReference type="EMBL" id="GBN88174.1"/>
    </source>
</evidence>
<dbReference type="Proteomes" id="UP000499080">
    <property type="component" value="Unassembled WGS sequence"/>
</dbReference>
<dbReference type="EMBL" id="BGPR01022151">
    <property type="protein sequence ID" value="GBN88174.1"/>
    <property type="molecule type" value="Genomic_DNA"/>
</dbReference>
<accession>A0A4Y2SIU8</accession>
<organism evidence="1 2">
    <name type="scientific">Araneus ventricosus</name>
    <name type="common">Orbweaver spider</name>
    <name type="synonym">Epeira ventricosa</name>
    <dbReference type="NCBI Taxonomy" id="182803"/>
    <lineage>
        <taxon>Eukaryota</taxon>
        <taxon>Metazoa</taxon>
        <taxon>Ecdysozoa</taxon>
        <taxon>Arthropoda</taxon>
        <taxon>Chelicerata</taxon>
        <taxon>Arachnida</taxon>
        <taxon>Araneae</taxon>
        <taxon>Araneomorphae</taxon>
        <taxon>Entelegynae</taxon>
        <taxon>Araneoidea</taxon>
        <taxon>Araneidae</taxon>
        <taxon>Araneus</taxon>
    </lineage>
</organism>
<dbReference type="AlphaFoldDB" id="A0A4Y2SIU8"/>
<name>A0A4Y2SIU8_ARAVE</name>
<reference evidence="1 2" key="1">
    <citation type="journal article" date="2019" name="Sci. Rep.">
        <title>Orb-weaving spider Araneus ventricosus genome elucidates the spidroin gene catalogue.</title>
        <authorList>
            <person name="Kono N."/>
            <person name="Nakamura H."/>
            <person name="Ohtoshi R."/>
            <person name="Moran D.A.P."/>
            <person name="Shinohara A."/>
            <person name="Yoshida Y."/>
            <person name="Fujiwara M."/>
            <person name="Mori M."/>
            <person name="Tomita M."/>
            <person name="Arakawa K."/>
        </authorList>
    </citation>
    <scope>NUCLEOTIDE SEQUENCE [LARGE SCALE GENOMIC DNA]</scope>
</reference>
<keyword evidence="2" id="KW-1185">Reference proteome</keyword>
<sequence length="282" mass="32746">MNGIICENHLHEVYGLHLENRRLTDKIEISYVGPYITVKEYFDFSENEVILPTKDFFDKHFRPDKHPHQANEGHFIMNTMIDTFVNKLIYDMKDDNRAASRYQLEVIRNLAVPKMKDVTIGTDQKIAENFENFNITLRNRINAMNEAINSSRNHMLFENNTLVLDDGTKKSTQNDEEISPFYKFLISHCFFDIHKTPVKSVVETLNPNVTFNANIGLYTLEFIPNPIPLVVCGNQLGNHKFYYLISTSYKMETKPVPMSPKKLPHQMTVRGRLVGASKDCYF</sequence>
<comment type="caution">
    <text evidence="1">The sequence shown here is derived from an EMBL/GenBank/DDBJ whole genome shotgun (WGS) entry which is preliminary data.</text>
</comment>